<feature type="signal peptide" evidence="1">
    <location>
        <begin position="1"/>
        <end position="25"/>
    </location>
</feature>
<dbReference type="PIRSF" id="PIRSF002741">
    <property type="entry name" value="MppA"/>
    <property type="match status" value="1"/>
</dbReference>
<dbReference type="GO" id="GO:0043190">
    <property type="term" value="C:ATP-binding cassette (ABC) transporter complex"/>
    <property type="evidence" value="ECO:0007669"/>
    <property type="project" value="InterPro"/>
</dbReference>
<reference evidence="3" key="1">
    <citation type="submission" date="2020-11" db="EMBL/GenBank/DDBJ databases">
        <title>Isolation and identification of active actinomycetes.</title>
        <authorList>
            <person name="Sun X."/>
        </authorList>
    </citation>
    <scope>NUCLEOTIDE SEQUENCE</scope>
    <source>
        <strain evidence="3">NEAU-A11</strain>
    </source>
</reference>
<dbReference type="GO" id="GO:0015833">
    <property type="term" value="P:peptide transport"/>
    <property type="evidence" value="ECO:0007669"/>
    <property type="project" value="TreeGrafter"/>
</dbReference>
<dbReference type="Gene3D" id="3.10.105.10">
    <property type="entry name" value="Dipeptide-binding Protein, Domain 3"/>
    <property type="match status" value="1"/>
</dbReference>
<dbReference type="GO" id="GO:0042597">
    <property type="term" value="C:periplasmic space"/>
    <property type="evidence" value="ECO:0007669"/>
    <property type="project" value="UniProtKB-ARBA"/>
</dbReference>
<evidence type="ECO:0000313" key="4">
    <source>
        <dbReference type="Proteomes" id="UP000598146"/>
    </source>
</evidence>
<protein>
    <submittedName>
        <fullName evidence="3">ABC transporter substrate-binding protein</fullName>
    </submittedName>
</protein>
<dbReference type="EMBL" id="JADQTO010000013">
    <property type="protein sequence ID" value="MBG0565011.1"/>
    <property type="molecule type" value="Genomic_DNA"/>
</dbReference>
<dbReference type="Gene3D" id="3.40.190.10">
    <property type="entry name" value="Periplasmic binding protein-like II"/>
    <property type="match status" value="1"/>
</dbReference>
<dbReference type="InterPro" id="IPR039424">
    <property type="entry name" value="SBP_5"/>
</dbReference>
<gene>
    <name evidence="3" type="ORF">I4J89_26525</name>
</gene>
<dbReference type="PANTHER" id="PTHR30290">
    <property type="entry name" value="PERIPLASMIC BINDING COMPONENT OF ABC TRANSPORTER"/>
    <property type="match status" value="1"/>
</dbReference>
<comment type="caution">
    <text evidence="3">The sequence shown here is derived from an EMBL/GenBank/DDBJ whole genome shotgun (WGS) entry which is preliminary data.</text>
</comment>
<dbReference type="AlphaFoldDB" id="A0A931CCV6"/>
<dbReference type="PANTHER" id="PTHR30290:SF82">
    <property type="entry name" value="ABC-TYPE DIPEPTIDE_OLIGOPEPTIDE TRANSPORT SYSTEM, PERIPLASMIC COMPONENT"/>
    <property type="match status" value="1"/>
</dbReference>
<keyword evidence="1" id="KW-0732">Signal</keyword>
<dbReference type="SUPFAM" id="SSF53850">
    <property type="entry name" value="Periplasmic binding protein-like II"/>
    <property type="match status" value="1"/>
</dbReference>
<evidence type="ECO:0000313" key="3">
    <source>
        <dbReference type="EMBL" id="MBG0565011.1"/>
    </source>
</evidence>
<name>A0A931CCV6_9ACTN</name>
<evidence type="ECO:0000256" key="1">
    <source>
        <dbReference type="SAM" id="SignalP"/>
    </source>
</evidence>
<dbReference type="InterPro" id="IPR000914">
    <property type="entry name" value="SBP_5_dom"/>
</dbReference>
<proteinExistence type="predicted"/>
<accession>A0A931CCV6</accession>
<dbReference type="GO" id="GO:1904680">
    <property type="term" value="F:peptide transmembrane transporter activity"/>
    <property type="evidence" value="ECO:0007669"/>
    <property type="project" value="TreeGrafter"/>
</dbReference>
<dbReference type="Pfam" id="PF00496">
    <property type="entry name" value="SBP_bac_5"/>
    <property type="match status" value="1"/>
</dbReference>
<organism evidence="3 4">
    <name type="scientific">Actinoplanes aureus</name>
    <dbReference type="NCBI Taxonomy" id="2792083"/>
    <lineage>
        <taxon>Bacteria</taxon>
        <taxon>Bacillati</taxon>
        <taxon>Actinomycetota</taxon>
        <taxon>Actinomycetes</taxon>
        <taxon>Micromonosporales</taxon>
        <taxon>Micromonosporaceae</taxon>
        <taxon>Actinoplanes</taxon>
    </lineage>
</organism>
<feature type="domain" description="Solute-binding protein family 5" evidence="2">
    <location>
        <begin position="90"/>
        <end position="460"/>
    </location>
</feature>
<feature type="chain" id="PRO_5038963049" evidence="1">
    <location>
        <begin position="26"/>
        <end position="569"/>
    </location>
</feature>
<dbReference type="Proteomes" id="UP000598146">
    <property type="component" value="Unassembled WGS sequence"/>
</dbReference>
<dbReference type="InterPro" id="IPR030678">
    <property type="entry name" value="Peptide/Ni-bd"/>
</dbReference>
<evidence type="ECO:0000259" key="2">
    <source>
        <dbReference type="Pfam" id="PF00496"/>
    </source>
</evidence>
<dbReference type="CDD" id="cd08509">
    <property type="entry name" value="PBP2_TmCBP_oligosaccharides_like"/>
    <property type="match status" value="1"/>
</dbReference>
<keyword evidence="4" id="KW-1185">Reference proteome</keyword>
<sequence>MYDLFTRRGRRAGAAVAATAAMALALTGCSDSSGGNKSGTNSGNSTVTVFNGATGTIVENWNPFSPTFLQPTQGLIYEPLYYFNFATEAEPAPMLATGHSWSPDGKQLTINVREGVKWSDGQPFTAKDVAFTFDLINKTKSINATGLKLSSVEAKDDKTVVLTFPVTSYTEEASIIGNTAIIPEHIWSKIDDPAKTINQNPVGTGPYKLKQFTAQSYMMEKNGSYWQPDKPQIQNVRYISLATADAASAALTAGQVDWMSSFLPGLDQLIASNKNLTYVNTPAMTTSIFTCANADLGCKGPQTDVAVRQAIYHALNRDQLNKLAGGGFAKTASPTMLPPERDKKWIADPANLTIPGAPDAAKANQLLDAAGWAKGSDGIRAKGGERLSLTIQTVTGWSDYISLNDAMTQQLKEVGIELKPTQVAWPEWNNNQVQGKYQLSLDSIGLGASTNPFATYSLKYVTKTTAKVGEAAGTSGNYSRYSNAIVDKAIEAASATNDENAQKAEYAKIQTEIVRDLPYIPIYLNSMLTEFSTANATGWPTEDNKFALPATWKAWDNGVVLSNLKPAAK</sequence>
<dbReference type="Gene3D" id="3.90.76.10">
    <property type="entry name" value="Dipeptide-binding Protein, Domain 1"/>
    <property type="match status" value="1"/>
</dbReference>
<dbReference type="RefSeq" id="WP_196416794.1">
    <property type="nucleotide sequence ID" value="NZ_JADQTO010000013.1"/>
</dbReference>
<dbReference type="PROSITE" id="PS51257">
    <property type="entry name" value="PROKAR_LIPOPROTEIN"/>
    <property type="match status" value="1"/>
</dbReference>